<dbReference type="InterPro" id="IPR035437">
    <property type="entry name" value="SNase_OB-fold_sf"/>
</dbReference>
<reference evidence="2 3" key="1">
    <citation type="submission" date="2018-07" db="EMBL/GenBank/DDBJ databases">
        <title>Genomic Encyclopedia of Type Strains, Phase III (KMG-III): the genomes of soil and plant-associated and newly described type strains.</title>
        <authorList>
            <person name="Whitman W."/>
        </authorList>
    </citation>
    <scope>NUCLEOTIDE SEQUENCE [LARGE SCALE GENOMIC DNA]</scope>
    <source>
        <strain evidence="2 3">CECT 8488</strain>
    </source>
</reference>
<evidence type="ECO:0000313" key="3">
    <source>
        <dbReference type="Proteomes" id="UP000256845"/>
    </source>
</evidence>
<accession>A0A3D9H3M2</accession>
<keyword evidence="3" id="KW-1185">Reference proteome</keyword>
<proteinExistence type="predicted"/>
<dbReference type="EMBL" id="QRDW01000017">
    <property type="protein sequence ID" value="RED44103.1"/>
    <property type="molecule type" value="Genomic_DNA"/>
</dbReference>
<dbReference type="InterPro" id="IPR016071">
    <property type="entry name" value="Staphylococal_nuclease_OB-fold"/>
</dbReference>
<gene>
    <name evidence="2" type="ORF">DFP90_1176</name>
</gene>
<dbReference type="AlphaFoldDB" id="A0A3D9H3M2"/>
<dbReference type="Gene3D" id="2.40.50.90">
    <property type="match status" value="1"/>
</dbReference>
<sequence length="141" mass="15943">MIRAIYVTFGLFLLSPFEVKADCYQWPIREKIAYDGDTLYILLSGLPETIQNVSVRVRGVDTPEIRSKCEFEKQLAFEAKSLLISRVQQAKDVLFCHPEWGKYGGRVLADVYIDGENVADLMIANSLGRPYFGGKRAGWCS</sequence>
<dbReference type="Pfam" id="PF00565">
    <property type="entry name" value="SNase"/>
    <property type="match status" value="1"/>
</dbReference>
<dbReference type="OrthoDB" id="309040at2"/>
<name>A0A3D9H3M2_9PROT</name>
<comment type="caution">
    <text evidence="2">The sequence shown here is derived from an EMBL/GenBank/DDBJ whole genome shotgun (WGS) entry which is preliminary data.</text>
</comment>
<dbReference type="SUPFAM" id="SSF50199">
    <property type="entry name" value="Staphylococcal nuclease"/>
    <property type="match status" value="1"/>
</dbReference>
<evidence type="ECO:0000313" key="2">
    <source>
        <dbReference type="EMBL" id="RED44103.1"/>
    </source>
</evidence>
<dbReference type="Proteomes" id="UP000256845">
    <property type="component" value="Unassembled WGS sequence"/>
</dbReference>
<protein>
    <submittedName>
        <fullName evidence="2">Nuclease-like protein</fullName>
    </submittedName>
</protein>
<evidence type="ECO:0000259" key="1">
    <source>
        <dbReference type="Pfam" id="PF00565"/>
    </source>
</evidence>
<organism evidence="2 3">
    <name type="scientific">Aestuariispira insulae</name>
    <dbReference type="NCBI Taxonomy" id="1461337"/>
    <lineage>
        <taxon>Bacteria</taxon>
        <taxon>Pseudomonadati</taxon>
        <taxon>Pseudomonadota</taxon>
        <taxon>Alphaproteobacteria</taxon>
        <taxon>Rhodospirillales</taxon>
        <taxon>Kiloniellaceae</taxon>
        <taxon>Aestuariispira</taxon>
    </lineage>
</organism>
<dbReference type="RefSeq" id="WP_115939315.1">
    <property type="nucleotide sequence ID" value="NZ_QRDW01000017.1"/>
</dbReference>
<feature type="domain" description="TNase-like" evidence="1">
    <location>
        <begin position="55"/>
        <end position="129"/>
    </location>
</feature>